<dbReference type="Proteomes" id="UP000323506">
    <property type="component" value="Chromosome D03"/>
</dbReference>
<sequence>MDSRPLQTHSNGCLCLDLSKPLSSIPIGRGTNVWIG</sequence>
<proteinExistence type="predicted"/>
<evidence type="ECO:0000313" key="1">
    <source>
        <dbReference type="EMBL" id="TYG76843.1"/>
    </source>
</evidence>
<accession>A0A5D2D906</accession>
<protein>
    <submittedName>
        <fullName evidence="1">Uncharacterized protein</fullName>
    </submittedName>
</protein>
<dbReference type="EMBL" id="CM017703">
    <property type="protein sequence ID" value="TYG76843.1"/>
    <property type="molecule type" value="Genomic_DNA"/>
</dbReference>
<name>A0A5D2D906_GOSDA</name>
<reference evidence="1 2" key="1">
    <citation type="submission" date="2019-06" db="EMBL/GenBank/DDBJ databases">
        <title>WGS assembly of Gossypium darwinii.</title>
        <authorList>
            <person name="Chen Z.J."/>
            <person name="Sreedasyam A."/>
            <person name="Ando A."/>
            <person name="Song Q."/>
            <person name="De L."/>
            <person name="Hulse-Kemp A."/>
            <person name="Ding M."/>
            <person name="Ye W."/>
            <person name="Kirkbride R."/>
            <person name="Jenkins J."/>
            <person name="Plott C."/>
            <person name="Lovell J."/>
            <person name="Lin Y.-M."/>
            <person name="Vaughn R."/>
            <person name="Liu B."/>
            <person name="Li W."/>
            <person name="Simpson S."/>
            <person name="Scheffler B."/>
            <person name="Saski C."/>
            <person name="Grover C."/>
            <person name="Hu G."/>
            <person name="Conover J."/>
            <person name="Carlson J."/>
            <person name="Shu S."/>
            <person name="Boston L."/>
            <person name="Williams M."/>
            <person name="Peterson D."/>
            <person name="Mcgee K."/>
            <person name="Jones D."/>
            <person name="Wendel J."/>
            <person name="Stelly D."/>
            <person name="Grimwood J."/>
            <person name="Schmutz J."/>
        </authorList>
    </citation>
    <scope>NUCLEOTIDE SEQUENCE [LARGE SCALE GENOMIC DNA]</scope>
    <source>
        <strain evidence="1">1808015.09</strain>
    </source>
</reference>
<gene>
    <name evidence="1" type="ORF">ES288_D03G147300v1</name>
</gene>
<keyword evidence="2" id="KW-1185">Reference proteome</keyword>
<evidence type="ECO:0000313" key="2">
    <source>
        <dbReference type="Proteomes" id="UP000323506"/>
    </source>
</evidence>
<dbReference type="AlphaFoldDB" id="A0A5D2D906"/>
<organism evidence="1 2">
    <name type="scientific">Gossypium darwinii</name>
    <name type="common">Darwin's cotton</name>
    <name type="synonym">Gossypium barbadense var. darwinii</name>
    <dbReference type="NCBI Taxonomy" id="34276"/>
    <lineage>
        <taxon>Eukaryota</taxon>
        <taxon>Viridiplantae</taxon>
        <taxon>Streptophyta</taxon>
        <taxon>Embryophyta</taxon>
        <taxon>Tracheophyta</taxon>
        <taxon>Spermatophyta</taxon>
        <taxon>Magnoliopsida</taxon>
        <taxon>eudicotyledons</taxon>
        <taxon>Gunneridae</taxon>
        <taxon>Pentapetalae</taxon>
        <taxon>rosids</taxon>
        <taxon>malvids</taxon>
        <taxon>Malvales</taxon>
        <taxon>Malvaceae</taxon>
        <taxon>Malvoideae</taxon>
        <taxon>Gossypium</taxon>
    </lineage>
</organism>